<dbReference type="RefSeq" id="WP_114687672.1">
    <property type="nucleotide sequence ID" value="NZ_QQNB01000002.1"/>
</dbReference>
<dbReference type="Proteomes" id="UP000253918">
    <property type="component" value="Unassembled WGS sequence"/>
</dbReference>
<feature type="transmembrane region" description="Helical" evidence="1">
    <location>
        <begin position="36"/>
        <end position="57"/>
    </location>
</feature>
<keyword evidence="1" id="KW-0472">Membrane</keyword>
<evidence type="ECO:0000313" key="2">
    <source>
        <dbReference type="EMBL" id="RDE05603.1"/>
    </source>
</evidence>
<sequence length="86" mass="8788">MIGLVLLFFALGALAGAVHFAALARDADLLVRGGSALAVIGLRLGRMLLTVAMLVVAARQGWPALVAASIGTLVARQLVLRRLGAA</sequence>
<dbReference type="OrthoDB" id="7478057at2"/>
<name>A0A369VU41_9SPHN</name>
<proteinExistence type="predicted"/>
<evidence type="ECO:0000313" key="3">
    <source>
        <dbReference type="Proteomes" id="UP000253918"/>
    </source>
</evidence>
<dbReference type="EMBL" id="QQNB01000002">
    <property type="protein sequence ID" value="RDE05603.1"/>
    <property type="molecule type" value="Genomic_DNA"/>
</dbReference>
<organism evidence="2 3">
    <name type="scientific">Sphingomonas aracearum</name>
    <dbReference type="NCBI Taxonomy" id="2283317"/>
    <lineage>
        <taxon>Bacteria</taxon>
        <taxon>Pseudomonadati</taxon>
        <taxon>Pseudomonadota</taxon>
        <taxon>Alphaproteobacteria</taxon>
        <taxon>Sphingomonadales</taxon>
        <taxon>Sphingomonadaceae</taxon>
        <taxon>Sphingomonas</taxon>
    </lineage>
</organism>
<keyword evidence="3" id="KW-1185">Reference proteome</keyword>
<comment type="caution">
    <text evidence="2">The sequence shown here is derived from an EMBL/GenBank/DDBJ whole genome shotgun (WGS) entry which is preliminary data.</text>
</comment>
<dbReference type="Pfam" id="PF12966">
    <property type="entry name" value="AtpR"/>
    <property type="match status" value="1"/>
</dbReference>
<protein>
    <submittedName>
        <fullName evidence="2">ATP synthase subunit I</fullName>
    </submittedName>
</protein>
<accession>A0A369VU41</accession>
<keyword evidence="1" id="KW-0812">Transmembrane</keyword>
<evidence type="ECO:0000256" key="1">
    <source>
        <dbReference type="SAM" id="Phobius"/>
    </source>
</evidence>
<dbReference type="AlphaFoldDB" id="A0A369VU41"/>
<keyword evidence="1" id="KW-1133">Transmembrane helix</keyword>
<dbReference type="InterPro" id="IPR017581">
    <property type="entry name" value="AtpR-like"/>
</dbReference>
<gene>
    <name evidence="2" type="ORF">DVW87_10250</name>
</gene>
<reference evidence="2 3" key="1">
    <citation type="submission" date="2018-07" db="EMBL/GenBank/DDBJ databases">
        <title>a novel species of Sphingomonas isolated from the rhizosphere soil of Araceae plant.</title>
        <authorList>
            <person name="Zhiyong W."/>
            <person name="Qinglan Z."/>
            <person name="Zhiwei F."/>
            <person name="Ding X."/>
            <person name="Gejiao W."/>
            <person name="Shixue Z."/>
        </authorList>
    </citation>
    <scope>NUCLEOTIDE SEQUENCE [LARGE SCALE GENOMIC DNA]</scope>
    <source>
        <strain evidence="2 3">WZY 27</strain>
    </source>
</reference>